<gene>
    <name evidence="4" type="ORF">DXG03_003791</name>
</gene>
<dbReference type="InterPro" id="IPR010286">
    <property type="entry name" value="METTL16/RlmF"/>
</dbReference>
<dbReference type="PANTHER" id="PTHR13393">
    <property type="entry name" value="SAM-DEPENDENT METHYLTRANSFERASE"/>
    <property type="match status" value="1"/>
</dbReference>
<sequence length="511" mass="55496">METGVAGFWCEGWTCTSHYPISITSTIHQALTFGISEEQARLRYTLCLHPPWHQTGGSSVRVRFELHSLCVDESEDCLELDALSLNYAESNVRSNGLAERIQVVKVVNSEAPISTSSTPNTTTNVMTSTNTGDLHFGFDRLFANGTAEKHVDGAEDSEADIEIQFTMCNPPFYSSAEDVAQSEARKELGAYGVCTGAPVEMITPGGEAAFVGAMVRESVRVREASGFADPDDKQGKTGKRRKVGDGAALVRPDAAPEPQHESTPSGQKKTKTVVRWYTSMLGKMGSVGEVVELFRDLQVTNYAITEFVQGQTRRWAVGWCVGAWRLGDVRPRYPLVSNLLPTKLTQDIARIANPNPTLQRILPPRNTLRFPIASAGVEAGDLQSKLRTMLGGVPGLSVHTQARTDKGAYVIIASATRDTWSRGARRKRERDASAAEHEPGQTLPALVCACALSFPSNIPAQSGAAKKGEAEGGASVALEEAVVELEFRWLYGWERALLESFGSHVAKKLQV</sequence>
<evidence type="ECO:0000256" key="3">
    <source>
        <dbReference type="SAM" id="MobiDB-lite"/>
    </source>
</evidence>
<protein>
    <submittedName>
        <fullName evidence="4">Uncharacterized protein</fullName>
    </submittedName>
</protein>
<dbReference type="Gene3D" id="3.40.50.150">
    <property type="entry name" value="Vaccinia Virus protein VP39"/>
    <property type="match status" value="1"/>
</dbReference>
<dbReference type="PANTHER" id="PTHR13393:SF0">
    <property type="entry name" value="RNA N6-ADENOSINE-METHYLTRANSFERASE METTL16"/>
    <property type="match status" value="1"/>
</dbReference>
<dbReference type="AlphaFoldDB" id="A0A9P7G4N2"/>
<evidence type="ECO:0000256" key="2">
    <source>
        <dbReference type="ARBA" id="ARBA00022679"/>
    </source>
</evidence>
<dbReference type="GO" id="GO:0008168">
    <property type="term" value="F:methyltransferase activity"/>
    <property type="evidence" value="ECO:0007669"/>
    <property type="project" value="UniProtKB-KW"/>
</dbReference>
<dbReference type="GO" id="GO:0070475">
    <property type="term" value="P:rRNA base methylation"/>
    <property type="evidence" value="ECO:0007669"/>
    <property type="project" value="TreeGrafter"/>
</dbReference>
<accession>A0A9P7G4N2</accession>
<comment type="caution">
    <text evidence="4">The sequence shown here is derived from an EMBL/GenBank/DDBJ whole genome shotgun (WGS) entry which is preliminary data.</text>
</comment>
<reference evidence="4" key="2">
    <citation type="submission" date="2021-10" db="EMBL/GenBank/DDBJ databases">
        <title>Phylogenomics reveals ancestral predisposition of the termite-cultivated fungus Termitomyces towards a domesticated lifestyle.</title>
        <authorList>
            <person name="Auxier B."/>
            <person name="Grum-Grzhimaylo A."/>
            <person name="Cardenas M.E."/>
            <person name="Lodge J.D."/>
            <person name="Laessoe T."/>
            <person name="Pedersen O."/>
            <person name="Smith M.E."/>
            <person name="Kuyper T.W."/>
            <person name="Franco-Molano E.A."/>
            <person name="Baroni T.J."/>
            <person name="Aanen D.K."/>
        </authorList>
    </citation>
    <scope>NUCLEOTIDE SEQUENCE</scope>
    <source>
        <strain evidence="4">AP01</strain>
        <tissue evidence="4">Mycelium</tissue>
    </source>
</reference>
<proteinExistence type="predicted"/>
<evidence type="ECO:0000256" key="1">
    <source>
        <dbReference type="ARBA" id="ARBA00022603"/>
    </source>
</evidence>
<keyword evidence="1" id="KW-0489">Methyltransferase</keyword>
<dbReference type="InterPro" id="IPR029063">
    <property type="entry name" value="SAM-dependent_MTases_sf"/>
</dbReference>
<organism evidence="4 5">
    <name type="scientific">Asterophora parasitica</name>
    <dbReference type="NCBI Taxonomy" id="117018"/>
    <lineage>
        <taxon>Eukaryota</taxon>
        <taxon>Fungi</taxon>
        <taxon>Dikarya</taxon>
        <taxon>Basidiomycota</taxon>
        <taxon>Agaricomycotina</taxon>
        <taxon>Agaricomycetes</taxon>
        <taxon>Agaricomycetidae</taxon>
        <taxon>Agaricales</taxon>
        <taxon>Tricholomatineae</taxon>
        <taxon>Lyophyllaceae</taxon>
        <taxon>Asterophora</taxon>
    </lineage>
</organism>
<reference evidence="4" key="1">
    <citation type="submission" date="2020-07" db="EMBL/GenBank/DDBJ databases">
        <authorList>
            <person name="Nieuwenhuis M."/>
            <person name="Van De Peppel L.J.J."/>
        </authorList>
    </citation>
    <scope>NUCLEOTIDE SEQUENCE</scope>
    <source>
        <strain evidence="4">AP01</strain>
        <tissue evidence="4">Mycelium</tissue>
    </source>
</reference>
<evidence type="ECO:0000313" key="5">
    <source>
        <dbReference type="Proteomes" id="UP000775547"/>
    </source>
</evidence>
<dbReference type="Proteomes" id="UP000775547">
    <property type="component" value="Unassembled WGS sequence"/>
</dbReference>
<feature type="region of interest" description="Disordered" evidence="3">
    <location>
        <begin position="225"/>
        <end position="269"/>
    </location>
</feature>
<dbReference type="GO" id="GO:0005634">
    <property type="term" value="C:nucleus"/>
    <property type="evidence" value="ECO:0007669"/>
    <property type="project" value="TreeGrafter"/>
</dbReference>
<dbReference type="EMBL" id="JABCKV010000224">
    <property type="protein sequence ID" value="KAG5642018.1"/>
    <property type="molecule type" value="Genomic_DNA"/>
</dbReference>
<keyword evidence="2" id="KW-0808">Transferase</keyword>
<dbReference type="OrthoDB" id="514248at2759"/>
<dbReference type="Pfam" id="PF05971">
    <property type="entry name" value="Methyltransf_10"/>
    <property type="match status" value="2"/>
</dbReference>
<evidence type="ECO:0000313" key="4">
    <source>
        <dbReference type="EMBL" id="KAG5642018.1"/>
    </source>
</evidence>
<keyword evidence="5" id="KW-1185">Reference proteome</keyword>
<name>A0A9P7G4N2_9AGAR</name>